<evidence type="ECO:0000313" key="13">
    <source>
        <dbReference type="EMBL" id="CAF0748556.1"/>
    </source>
</evidence>
<feature type="transmembrane region" description="Helical" evidence="12">
    <location>
        <begin position="46"/>
        <end position="71"/>
    </location>
</feature>
<evidence type="ECO:0000256" key="1">
    <source>
        <dbReference type="ARBA" id="ARBA00004141"/>
    </source>
</evidence>
<dbReference type="InterPro" id="IPR001873">
    <property type="entry name" value="ENaC"/>
</dbReference>
<comment type="subcellular location">
    <subcellularLocation>
        <location evidence="1">Membrane</location>
        <topology evidence="1">Multi-pass membrane protein</topology>
    </subcellularLocation>
</comment>
<proteinExistence type="inferred from homology"/>
<reference evidence="13" key="1">
    <citation type="submission" date="2021-02" db="EMBL/GenBank/DDBJ databases">
        <authorList>
            <person name="Nowell W R."/>
        </authorList>
    </citation>
    <scope>NUCLEOTIDE SEQUENCE</scope>
    <source>
        <strain evidence="13">Ploen Becks lab</strain>
    </source>
</reference>
<dbReference type="GO" id="GO:0005886">
    <property type="term" value="C:plasma membrane"/>
    <property type="evidence" value="ECO:0007669"/>
    <property type="project" value="TreeGrafter"/>
</dbReference>
<dbReference type="EMBL" id="CAJNOC010000347">
    <property type="protein sequence ID" value="CAF0748556.1"/>
    <property type="molecule type" value="Genomic_DNA"/>
</dbReference>
<protein>
    <submittedName>
        <fullName evidence="13">Uncharacterized protein</fullName>
    </submittedName>
</protein>
<keyword evidence="3 11" id="KW-0894">Sodium channel</keyword>
<dbReference type="Gene3D" id="1.10.287.770">
    <property type="entry name" value="YojJ-like"/>
    <property type="match status" value="1"/>
</dbReference>
<dbReference type="PRINTS" id="PR01078">
    <property type="entry name" value="AMINACHANNEL"/>
</dbReference>
<keyword evidence="9 11" id="KW-0739">Sodium transport</keyword>
<dbReference type="Gene3D" id="2.60.470.10">
    <property type="entry name" value="Acid-sensing ion channels like domains"/>
    <property type="match status" value="1"/>
</dbReference>
<keyword evidence="7 11" id="KW-0406">Ion transport</keyword>
<dbReference type="AlphaFoldDB" id="A0A813P3U2"/>
<comment type="similarity">
    <text evidence="11">Belongs to the amiloride-sensitive sodium channel (TC 1.A.6) family.</text>
</comment>
<evidence type="ECO:0000256" key="11">
    <source>
        <dbReference type="RuleBase" id="RU000679"/>
    </source>
</evidence>
<dbReference type="Pfam" id="PF00858">
    <property type="entry name" value="ASC"/>
    <property type="match status" value="1"/>
</dbReference>
<evidence type="ECO:0000256" key="10">
    <source>
        <dbReference type="ARBA" id="ARBA00023303"/>
    </source>
</evidence>
<feature type="transmembrane region" description="Helical" evidence="12">
    <location>
        <begin position="459"/>
        <end position="485"/>
    </location>
</feature>
<evidence type="ECO:0000256" key="9">
    <source>
        <dbReference type="ARBA" id="ARBA00023201"/>
    </source>
</evidence>
<keyword evidence="4 11" id="KW-0812">Transmembrane</keyword>
<evidence type="ECO:0000256" key="6">
    <source>
        <dbReference type="ARBA" id="ARBA00023053"/>
    </source>
</evidence>
<evidence type="ECO:0000256" key="3">
    <source>
        <dbReference type="ARBA" id="ARBA00022461"/>
    </source>
</evidence>
<gene>
    <name evidence="13" type="ORF">OXX778_LOCUS3786</name>
</gene>
<evidence type="ECO:0000256" key="12">
    <source>
        <dbReference type="SAM" id="Phobius"/>
    </source>
</evidence>
<evidence type="ECO:0000256" key="7">
    <source>
        <dbReference type="ARBA" id="ARBA00023065"/>
    </source>
</evidence>
<dbReference type="OrthoDB" id="10051479at2759"/>
<dbReference type="Proteomes" id="UP000663879">
    <property type="component" value="Unassembled WGS sequence"/>
</dbReference>
<dbReference type="PANTHER" id="PTHR11690">
    <property type="entry name" value="AMILORIDE-SENSITIVE SODIUM CHANNEL-RELATED"/>
    <property type="match status" value="1"/>
</dbReference>
<evidence type="ECO:0000256" key="2">
    <source>
        <dbReference type="ARBA" id="ARBA00022448"/>
    </source>
</evidence>
<dbReference type="PANTHER" id="PTHR11690:SF248">
    <property type="entry name" value="PICKPOCKET 17, ISOFORM A"/>
    <property type="match status" value="1"/>
</dbReference>
<keyword evidence="2 11" id="KW-0813">Transport</keyword>
<accession>A0A813P3U2</accession>
<dbReference type="GO" id="GO:0015280">
    <property type="term" value="F:ligand-gated sodium channel activity"/>
    <property type="evidence" value="ECO:0007669"/>
    <property type="project" value="TreeGrafter"/>
</dbReference>
<keyword evidence="6" id="KW-0915">Sodium</keyword>
<keyword evidence="8 12" id="KW-0472">Membrane</keyword>
<keyword evidence="5 12" id="KW-1133">Transmembrane helix</keyword>
<comment type="caution">
    <text evidence="13">The sequence shown here is derived from an EMBL/GenBank/DDBJ whole genome shotgun (WGS) entry which is preliminary data.</text>
</comment>
<name>A0A813P3U2_9BILA</name>
<evidence type="ECO:0000256" key="5">
    <source>
        <dbReference type="ARBA" id="ARBA00022989"/>
    </source>
</evidence>
<keyword evidence="14" id="KW-1185">Reference proteome</keyword>
<organism evidence="13 14">
    <name type="scientific">Brachionus calyciflorus</name>
    <dbReference type="NCBI Taxonomy" id="104777"/>
    <lineage>
        <taxon>Eukaryota</taxon>
        <taxon>Metazoa</taxon>
        <taxon>Spiralia</taxon>
        <taxon>Gnathifera</taxon>
        <taxon>Rotifera</taxon>
        <taxon>Eurotatoria</taxon>
        <taxon>Monogononta</taxon>
        <taxon>Pseudotrocha</taxon>
        <taxon>Ploima</taxon>
        <taxon>Brachionidae</taxon>
        <taxon>Brachionus</taxon>
    </lineage>
</organism>
<sequence>MNIENQEIKKTKKRKAILEIITQWALSTTAHGFGNIARAESIILKIIWSVFLITSIAYCTYQIVLFIIQFAQFNVITSSKIVYEEPTNFPSVVICNLNAYDGNVARGHMDEILSEKNISQQNYEPVDFVDSAADYFKSTFEARALKNDFDLYYNGFYLSQMLFSCRFQGVKCNVDDFERYHDFNYGNCYRFNGNKSSIRKAKQAGWRNGLRLELYIGDLEAQQQYTYKAGMRVIIHNQSLIPFSDEQGIDVSVGQQTNIGISRTFIDRLPYPYSYCIDNFTSEENLKRNKFFLVILDRYPEMTDYSRLYCFKACFQEFIMKNCKCFDLKLPRPSNSSTNSTGCEKVNEVLCVQQSETEFYNGSEIENCYINCPNECSQVLYDTKISTAKYPSKWYTSILNNSTISLDYFFEFLNSSDYLVLQQTILMVNIYYDNMYYTVVTDFPEITIDLLIAYIGGNFGLFVGISLLSLVEFIEIIFYTVYVFIKRRNCMRFRRIKTKDVPKEIQIAPTI</sequence>
<keyword evidence="10 11" id="KW-0407">Ion channel</keyword>
<evidence type="ECO:0000313" key="14">
    <source>
        <dbReference type="Proteomes" id="UP000663879"/>
    </source>
</evidence>
<evidence type="ECO:0000256" key="8">
    <source>
        <dbReference type="ARBA" id="ARBA00023136"/>
    </source>
</evidence>
<evidence type="ECO:0000256" key="4">
    <source>
        <dbReference type="ARBA" id="ARBA00022692"/>
    </source>
</evidence>